<keyword evidence="1" id="KW-0732">Signal</keyword>
<evidence type="ECO:0000313" key="5">
    <source>
        <dbReference type="EMBL" id="KAI5344741.1"/>
    </source>
</evidence>
<dbReference type="AlphaFoldDB" id="A0AAD4WKE4"/>
<evidence type="ECO:0000256" key="1">
    <source>
        <dbReference type="ARBA" id="ARBA00022729"/>
    </source>
</evidence>
<dbReference type="FunFam" id="1.20.140.40:FF:000002">
    <property type="entry name" value="Putative invertase inhibitor"/>
    <property type="match status" value="1"/>
</dbReference>
<dbReference type="GO" id="GO:0005576">
    <property type="term" value="C:extracellular region"/>
    <property type="evidence" value="ECO:0007669"/>
    <property type="project" value="UniProtKB-ARBA"/>
</dbReference>
<comment type="similarity">
    <text evidence="3">Belongs to the PMEI family.</text>
</comment>
<evidence type="ECO:0000313" key="6">
    <source>
        <dbReference type="Proteomes" id="UP001054821"/>
    </source>
</evidence>
<name>A0AAD4WKE4_PRUDU</name>
<accession>A0AAD4WKE4</accession>
<dbReference type="PANTHER" id="PTHR35357:SF17">
    <property type="entry name" value="PECTINESTERASE INHIBITOR 12"/>
    <property type="match status" value="1"/>
</dbReference>
<reference evidence="5 6" key="1">
    <citation type="journal article" date="2022" name="G3 (Bethesda)">
        <title>Whole-genome sequence and methylome profiling of the almond [Prunus dulcis (Mill.) D.A. Webb] cultivar 'Nonpareil'.</title>
        <authorList>
            <person name="D'Amico-Willman K.M."/>
            <person name="Ouma W.Z."/>
            <person name="Meulia T."/>
            <person name="Sideli G.M."/>
            <person name="Gradziel T.M."/>
            <person name="Fresnedo-Ramirez J."/>
        </authorList>
    </citation>
    <scope>NUCLEOTIDE SEQUENCE [LARGE SCALE GENOMIC DNA]</scope>
    <source>
        <strain evidence="5">Clone GOH B32 T37-40</strain>
    </source>
</reference>
<dbReference type="SMART" id="SM00856">
    <property type="entry name" value="PMEI"/>
    <property type="match status" value="1"/>
</dbReference>
<evidence type="ECO:0000259" key="4">
    <source>
        <dbReference type="SMART" id="SM00856"/>
    </source>
</evidence>
<feature type="domain" description="Pectinesterase inhibitor" evidence="4">
    <location>
        <begin position="31"/>
        <end position="183"/>
    </location>
</feature>
<keyword evidence="6" id="KW-1185">Reference proteome</keyword>
<dbReference type="PANTHER" id="PTHR35357">
    <property type="entry name" value="OS02G0537100 PROTEIN"/>
    <property type="match status" value="1"/>
</dbReference>
<dbReference type="Proteomes" id="UP001054821">
    <property type="component" value="Chromosome 2"/>
</dbReference>
<gene>
    <name evidence="5" type="ORF">L3X38_012618</name>
</gene>
<sequence length="195" mass="22321">MRTSTFSLTSLPLFLFFFFFFFFFFTLKAITAKNLIPETCKKCVQDDPNLSYKFCVTSLQAAPNSSSADVRQLGIISMNLIRQNMTSTRQYIKQLMKNRKLDKFLRAYLEVCLELYSDAIPDIKQALRYYKAKQYRDANVRVTGVYDAPVTCEDGFHERKGLVSPLTKRNNDAVQLSAIALSIIDMLGSLGFKLI</sequence>
<dbReference type="InterPro" id="IPR035513">
    <property type="entry name" value="Invertase/methylesterase_inhib"/>
</dbReference>
<protein>
    <recommendedName>
        <fullName evidence="4">Pectinesterase inhibitor domain-containing protein</fullName>
    </recommendedName>
</protein>
<evidence type="ECO:0000256" key="2">
    <source>
        <dbReference type="ARBA" id="ARBA00023157"/>
    </source>
</evidence>
<dbReference type="SUPFAM" id="SSF101148">
    <property type="entry name" value="Plant invertase/pectin methylesterase inhibitor"/>
    <property type="match status" value="1"/>
</dbReference>
<dbReference type="NCBIfam" id="TIGR01614">
    <property type="entry name" value="PME_inhib"/>
    <property type="match status" value="1"/>
</dbReference>
<proteinExistence type="inferred from homology"/>
<dbReference type="InterPro" id="IPR006501">
    <property type="entry name" value="Pectinesterase_inhib_dom"/>
</dbReference>
<organism evidence="5 6">
    <name type="scientific">Prunus dulcis</name>
    <name type="common">Almond</name>
    <name type="synonym">Amygdalus dulcis</name>
    <dbReference type="NCBI Taxonomy" id="3755"/>
    <lineage>
        <taxon>Eukaryota</taxon>
        <taxon>Viridiplantae</taxon>
        <taxon>Streptophyta</taxon>
        <taxon>Embryophyta</taxon>
        <taxon>Tracheophyta</taxon>
        <taxon>Spermatophyta</taxon>
        <taxon>Magnoliopsida</taxon>
        <taxon>eudicotyledons</taxon>
        <taxon>Gunneridae</taxon>
        <taxon>Pentapetalae</taxon>
        <taxon>rosids</taxon>
        <taxon>fabids</taxon>
        <taxon>Rosales</taxon>
        <taxon>Rosaceae</taxon>
        <taxon>Amygdaloideae</taxon>
        <taxon>Amygdaleae</taxon>
        <taxon>Prunus</taxon>
    </lineage>
</organism>
<dbReference type="GO" id="GO:0004857">
    <property type="term" value="F:enzyme inhibitor activity"/>
    <property type="evidence" value="ECO:0007669"/>
    <property type="project" value="InterPro"/>
</dbReference>
<evidence type="ECO:0000256" key="3">
    <source>
        <dbReference type="ARBA" id="ARBA00038471"/>
    </source>
</evidence>
<dbReference type="Pfam" id="PF04043">
    <property type="entry name" value="PMEI"/>
    <property type="match status" value="1"/>
</dbReference>
<dbReference type="Gene3D" id="1.20.140.40">
    <property type="entry name" value="Invertase/pectin methylesterase inhibitor family protein"/>
    <property type="match status" value="1"/>
</dbReference>
<dbReference type="CDD" id="cd15795">
    <property type="entry name" value="PMEI-Pla_a_1_like"/>
    <property type="match status" value="1"/>
</dbReference>
<dbReference type="EMBL" id="JAJFAZ020000002">
    <property type="protein sequence ID" value="KAI5344741.1"/>
    <property type="molecule type" value="Genomic_DNA"/>
</dbReference>
<comment type="caution">
    <text evidence="5">The sequence shown here is derived from an EMBL/GenBank/DDBJ whole genome shotgun (WGS) entry which is preliminary data.</text>
</comment>
<keyword evidence="2" id="KW-1015">Disulfide bond</keyword>
<dbReference type="InterPro" id="IPR034088">
    <property type="entry name" value="Pla_a_1-like"/>
</dbReference>